<dbReference type="InterPro" id="IPR018338">
    <property type="entry name" value="Carbonic_anhydrase_a-class_CS"/>
</dbReference>
<evidence type="ECO:0000256" key="11">
    <source>
        <dbReference type="RuleBase" id="RU367011"/>
    </source>
</evidence>
<keyword evidence="9 11" id="KW-0456">Lyase</keyword>
<accession>A0ABD3XYM2</accession>
<dbReference type="GO" id="GO:0005576">
    <property type="term" value="C:extracellular region"/>
    <property type="evidence" value="ECO:0007669"/>
    <property type="project" value="UniProtKB-SubCell"/>
</dbReference>
<dbReference type="SUPFAM" id="SSF51069">
    <property type="entry name" value="Carbonic anhydrase"/>
    <property type="match status" value="1"/>
</dbReference>
<keyword evidence="14" id="KW-1185">Reference proteome</keyword>
<comment type="function">
    <text evidence="1 11">Reversible hydration of carbon dioxide.</text>
</comment>
<dbReference type="SMART" id="SM01057">
    <property type="entry name" value="Carb_anhydrase"/>
    <property type="match status" value="1"/>
</dbReference>
<proteinExistence type="inferred from homology"/>
<evidence type="ECO:0000313" key="13">
    <source>
        <dbReference type="EMBL" id="KAL3890671.1"/>
    </source>
</evidence>
<evidence type="ECO:0000256" key="8">
    <source>
        <dbReference type="ARBA" id="ARBA00023180"/>
    </source>
</evidence>
<evidence type="ECO:0000256" key="9">
    <source>
        <dbReference type="ARBA" id="ARBA00023239"/>
    </source>
</evidence>
<gene>
    <name evidence="13" type="ORF">ACJMK2_002952</name>
</gene>
<comment type="caution">
    <text evidence="13">The sequence shown here is derived from an EMBL/GenBank/DDBJ whole genome shotgun (WGS) entry which is preliminary data.</text>
</comment>
<dbReference type="EMBL" id="JBJQND010000001">
    <property type="protein sequence ID" value="KAL3890671.1"/>
    <property type="molecule type" value="Genomic_DNA"/>
</dbReference>
<evidence type="ECO:0000256" key="7">
    <source>
        <dbReference type="ARBA" id="ARBA00022833"/>
    </source>
</evidence>
<feature type="chain" id="PRO_5044531978" description="Carbonic anhydrase" evidence="11">
    <location>
        <begin position="27"/>
        <end position="295"/>
    </location>
</feature>
<dbReference type="Pfam" id="PF00194">
    <property type="entry name" value="Carb_anhydrase"/>
    <property type="match status" value="1"/>
</dbReference>
<evidence type="ECO:0000313" key="14">
    <source>
        <dbReference type="Proteomes" id="UP001634394"/>
    </source>
</evidence>
<dbReference type="InterPro" id="IPR023561">
    <property type="entry name" value="Carbonic_anhydrase_a-class"/>
</dbReference>
<dbReference type="GO" id="GO:0008270">
    <property type="term" value="F:zinc ion binding"/>
    <property type="evidence" value="ECO:0007669"/>
    <property type="project" value="UniProtKB-UniRule"/>
</dbReference>
<dbReference type="FunFam" id="3.10.200.10:FF:000003">
    <property type="entry name" value="Carbonic anhydrase 12"/>
    <property type="match status" value="1"/>
</dbReference>
<comment type="similarity">
    <text evidence="3 11">Belongs to the alpha-carbonic anhydrase family.</text>
</comment>
<keyword evidence="5" id="KW-0964">Secreted</keyword>
<dbReference type="EC" id="4.2.1.1" evidence="4 11"/>
<dbReference type="InterPro" id="IPR036398">
    <property type="entry name" value="CA_dom_sf"/>
</dbReference>
<protein>
    <recommendedName>
        <fullName evidence="4 11">Carbonic anhydrase</fullName>
        <ecNumber evidence="4 11">4.2.1.1</ecNumber>
    </recommendedName>
</protein>
<dbReference type="PANTHER" id="PTHR18952">
    <property type="entry name" value="CARBONIC ANHYDRASE"/>
    <property type="match status" value="1"/>
</dbReference>
<dbReference type="AlphaFoldDB" id="A0ABD3XYM2"/>
<evidence type="ECO:0000256" key="10">
    <source>
        <dbReference type="ARBA" id="ARBA00048348"/>
    </source>
</evidence>
<feature type="signal peptide" evidence="11">
    <location>
        <begin position="1"/>
        <end position="26"/>
    </location>
</feature>
<evidence type="ECO:0000256" key="1">
    <source>
        <dbReference type="ARBA" id="ARBA00002904"/>
    </source>
</evidence>
<dbReference type="InterPro" id="IPR001148">
    <property type="entry name" value="CA_dom"/>
</dbReference>
<comment type="catalytic activity">
    <reaction evidence="10 11">
        <text>hydrogencarbonate + H(+) = CO2 + H2O</text>
        <dbReference type="Rhea" id="RHEA:10748"/>
        <dbReference type="ChEBI" id="CHEBI:15377"/>
        <dbReference type="ChEBI" id="CHEBI:15378"/>
        <dbReference type="ChEBI" id="CHEBI:16526"/>
        <dbReference type="ChEBI" id="CHEBI:17544"/>
        <dbReference type="EC" id="4.2.1.1"/>
    </reaction>
</comment>
<evidence type="ECO:0000256" key="2">
    <source>
        <dbReference type="ARBA" id="ARBA00004613"/>
    </source>
</evidence>
<reference evidence="13 14" key="1">
    <citation type="submission" date="2024-11" db="EMBL/GenBank/DDBJ databases">
        <title>Chromosome-level genome assembly of the freshwater bivalve Anodonta woodiana.</title>
        <authorList>
            <person name="Chen X."/>
        </authorList>
    </citation>
    <scope>NUCLEOTIDE SEQUENCE [LARGE SCALE GENOMIC DNA]</scope>
    <source>
        <strain evidence="13">MN2024</strain>
        <tissue evidence="13">Gills</tissue>
    </source>
</reference>
<comment type="subcellular location">
    <subcellularLocation>
        <location evidence="2">Secreted</location>
    </subcellularLocation>
</comment>
<keyword evidence="8" id="KW-0325">Glycoprotein</keyword>
<keyword evidence="7 11" id="KW-0862">Zinc</keyword>
<dbReference type="PROSITE" id="PS51144">
    <property type="entry name" value="ALPHA_CA_2"/>
    <property type="match status" value="1"/>
</dbReference>
<keyword evidence="6 11" id="KW-0479">Metal-binding</keyword>
<evidence type="ECO:0000256" key="6">
    <source>
        <dbReference type="ARBA" id="ARBA00022723"/>
    </source>
</evidence>
<comment type="cofactor">
    <cofactor evidence="11">
        <name>Zn(2+)</name>
        <dbReference type="ChEBI" id="CHEBI:29105"/>
    </cofactor>
</comment>
<dbReference type="CDD" id="cd00326">
    <property type="entry name" value="alpha_CA"/>
    <property type="match status" value="1"/>
</dbReference>
<dbReference type="PROSITE" id="PS00162">
    <property type="entry name" value="ALPHA_CA_1"/>
    <property type="match status" value="1"/>
</dbReference>
<evidence type="ECO:0000256" key="3">
    <source>
        <dbReference type="ARBA" id="ARBA00010718"/>
    </source>
</evidence>
<dbReference type="GO" id="GO:0004089">
    <property type="term" value="F:carbonate dehydratase activity"/>
    <property type="evidence" value="ECO:0007669"/>
    <property type="project" value="UniProtKB-UniRule"/>
</dbReference>
<feature type="domain" description="Alpha-carbonic anhydrase" evidence="12">
    <location>
        <begin position="30"/>
        <end position="290"/>
    </location>
</feature>
<evidence type="ECO:0000259" key="12">
    <source>
        <dbReference type="PROSITE" id="PS51144"/>
    </source>
</evidence>
<dbReference type="Gene3D" id="3.10.200.10">
    <property type="entry name" value="Alpha carbonic anhydrase"/>
    <property type="match status" value="1"/>
</dbReference>
<name>A0ABD3XYM2_SINWO</name>
<dbReference type="PANTHER" id="PTHR18952:SF265">
    <property type="entry name" value="CARBONIC ANHYDRASE"/>
    <property type="match status" value="1"/>
</dbReference>
<organism evidence="13 14">
    <name type="scientific">Sinanodonta woodiana</name>
    <name type="common">Chinese pond mussel</name>
    <name type="synonym">Anodonta woodiana</name>
    <dbReference type="NCBI Taxonomy" id="1069815"/>
    <lineage>
        <taxon>Eukaryota</taxon>
        <taxon>Metazoa</taxon>
        <taxon>Spiralia</taxon>
        <taxon>Lophotrochozoa</taxon>
        <taxon>Mollusca</taxon>
        <taxon>Bivalvia</taxon>
        <taxon>Autobranchia</taxon>
        <taxon>Heteroconchia</taxon>
        <taxon>Palaeoheterodonta</taxon>
        <taxon>Unionida</taxon>
        <taxon>Unionoidea</taxon>
        <taxon>Unionidae</taxon>
        <taxon>Unioninae</taxon>
        <taxon>Sinanodonta</taxon>
    </lineage>
</organism>
<keyword evidence="11" id="KW-0732">Signal</keyword>
<evidence type="ECO:0000256" key="5">
    <source>
        <dbReference type="ARBA" id="ARBA00022525"/>
    </source>
</evidence>
<sequence>MILLKCMKMLHVFAILLLPYLHQAFGGAGNEWGYEGKIGPNRWHINFPHCAGFRQSPVSIRMNKAVFNSDWLLPFEMRGYDSADNINLHLENTGYTIQVNIKGRSIYITDGSIPGTYIAEQFHFHWGRVDQRGSEHDIDGMYFPMEMHIVHYNAKYMDFNDALDKEDGLVVLAFLFEIGNHNDQLDHLISHFSEIPYRDNVTLIESFALREFLPKKLDTYCRYSGSLTTPPCYESVQWFIFYETIEISEEQLRAFRMDVHQNHPNETIRDISDDFRPPQPLYQRNIYCSRKSDDN</sequence>
<dbReference type="Proteomes" id="UP001634394">
    <property type="component" value="Unassembled WGS sequence"/>
</dbReference>
<evidence type="ECO:0000256" key="4">
    <source>
        <dbReference type="ARBA" id="ARBA00012925"/>
    </source>
</evidence>